<dbReference type="EMBL" id="LR797492">
    <property type="protein sequence ID" value="CAB4220076.1"/>
    <property type="molecule type" value="Genomic_DNA"/>
</dbReference>
<dbReference type="EMBL" id="LR797180">
    <property type="protein sequence ID" value="CAB4191963.1"/>
    <property type="molecule type" value="Genomic_DNA"/>
</dbReference>
<dbReference type="EMBL" id="LR796709">
    <property type="protein sequence ID" value="CAB4161476.1"/>
    <property type="molecule type" value="Genomic_DNA"/>
</dbReference>
<dbReference type="EMBL" id="LR798423">
    <property type="protein sequence ID" value="CAB5230699.1"/>
    <property type="molecule type" value="Genomic_DNA"/>
</dbReference>
<dbReference type="EMBL" id="LR797130">
    <property type="protein sequence ID" value="CAB4188848.1"/>
    <property type="molecule type" value="Genomic_DNA"/>
</dbReference>
<evidence type="ECO:0000313" key="7">
    <source>
        <dbReference type="EMBL" id="CAB4191963.1"/>
    </source>
</evidence>
<evidence type="ECO:0000313" key="10">
    <source>
        <dbReference type="EMBL" id="CAB5230699.1"/>
    </source>
</evidence>
<name>A0A6J5SPB1_9CAUD</name>
<dbReference type="InterPro" id="IPR029044">
    <property type="entry name" value="Nucleotide-diphossugar_trans"/>
</dbReference>
<evidence type="ECO:0000313" key="9">
    <source>
        <dbReference type="EMBL" id="CAB4220076.1"/>
    </source>
</evidence>
<evidence type="ECO:0000313" key="5">
    <source>
        <dbReference type="EMBL" id="CAB4174080.1"/>
    </source>
</evidence>
<evidence type="ECO:0008006" key="11">
    <source>
        <dbReference type="Google" id="ProtNLM"/>
    </source>
</evidence>
<protein>
    <recommendedName>
        <fullName evidence="11">Anp1</fullName>
    </recommendedName>
</protein>
<evidence type="ECO:0000313" key="1">
    <source>
        <dbReference type="EMBL" id="CAB4135654.1"/>
    </source>
</evidence>
<reference evidence="8" key="1">
    <citation type="submission" date="2020-05" db="EMBL/GenBank/DDBJ databases">
        <authorList>
            <person name="Chiriac C."/>
            <person name="Salcher M."/>
            <person name="Ghai R."/>
            <person name="Kavagutti S V."/>
        </authorList>
    </citation>
    <scope>NUCLEOTIDE SEQUENCE</scope>
</reference>
<dbReference type="EMBL" id="LR796548">
    <property type="protein sequence ID" value="CAB4150910.1"/>
    <property type="molecule type" value="Genomic_DNA"/>
</dbReference>
<proteinExistence type="predicted"/>
<dbReference type="Gene3D" id="3.90.550.40">
    <property type="match status" value="1"/>
</dbReference>
<organism evidence="8">
    <name type="scientific">uncultured Caudovirales phage</name>
    <dbReference type="NCBI Taxonomy" id="2100421"/>
    <lineage>
        <taxon>Viruses</taxon>
        <taxon>Duplodnaviria</taxon>
        <taxon>Heunggongvirae</taxon>
        <taxon>Uroviricota</taxon>
        <taxon>Caudoviricetes</taxon>
        <taxon>Peduoviridae</taxon>
        <taxon>Maltschvirus</taxon>
        <taxon>Maltschvirus maltsch</taxon>
    </lineage>
</organism>
<sequence>MTLQIEQQNIEIDREDIDSWCPMFALPCYDRALTEPFFMSFMKTVMYCKDIGLKFAVSTITDSLINRARNNLVAKFMANPQFTHLIFLDVDLSFRAEDIVKLLWHDKDIMTGAYPIKEINWEKVVRNVDAGIEGKDLAKKSTRFVVNPVRSGSNTIETDNGAISVHDAGTGFMCIKREVFEKLMTAYPELKFKDDTGSMKGAELDNTYAFFNSYVDDDGRFVSEDYGFCRYWQKIDGKVWVDPGIEIGHLGRMTYEGSMIDYLVEISDETTKDNARALAQPKSKNQSKKSKK</sequence>
<evidence type="ECO:0000313" key="4">
    <source>
        <dbReference type="EMBL" id="CAB4161476.1"/>
    </source>
</evidence>
<dbReference type="EMBL" id="LR796305">
    <property type="protein sequence ID" value="CAB4135654.1"/>
    <property type="molecule type" value="Genomic_DNA"/>
</dbReference>
<evidence type="ECO:0000313" key="8">
    <source>
        <dbReference type="EMBL" id="CAB4216183.1"/>
    </source>
</evidence>
<gene>
    <name evidence="6" type="ORF">UFOVP1172_134</name>
    <name evidence="7" type="ORF">UFOVP1240_39</name>
    <name evidence="8" type="ORF">UFOVP1486_96</name>
    <name evidence="10" type="ORF">UFOVP1578_73</name>
    <name evidence="9" type="ORF">UFOVP1630_65</name>
    <name evidence="1" type="ORF">UFOVP288_56</name>
    <name evidence="2" type="ORF">UFOVP483_140</name>
    <name evidence="3" type="ORF">UFOVP573_59</name>
    <name evidence="4" type="ORF">UFOVP769_56</name>
    <name evidence="5" type="ORF">UFOVP962_24</name>
</gene>
<dbReference type="EMBL" id="LR797434">
    <property type="protein sequence ID" value="CAB4216183.1"/>
    <property type="molecule type" value="Genomic_DNA"/>
</dbReference>
<evidence type="ECO:0000313" key="6">
    <source>
        <dbReference type="EMBL" id="CAB4188848.1"/>
    </source>
</evidence>
<accession>A0A6J5SPB1</accession>
<dbReference type="EMBL" id="LR796917">
    <property type="protein sequence ID" value="CAB4174080.1"/>
    <property type="molecule type" value="Genomic_DNA"/>
</dbReference>
<evidence type="ECO:0000313" key="3">
    <source>
        <dbReference type="EMBL" id="CAB4150910.1"/>
    </source>
</evidence>
<dbReference type="EMBL" id="LR796461">
    <property type="protein sequence ID" value="CAB4146178.1"/>
    <property type="molecule type" value="Genomic_DNA"/>
</dbReference>
<dbReference type="SUPFAM" id="SSF53448">
    <property type="entry name" value="Nucleotide-diphospho-sugar transferases"/>
    <property type="match status" value="1"/>
</dbReference>
<evidence type="ECO:0000313" key="2">
    <source>
        <dbReference type="EMBL" id="CAB4146178.1"/>
    </source>
</evidence>